<dbReference type="AlphaFoldDB" id="A0A482VTZ8"/>
<sequence>YYWRDYNGVIPSDALPAGKDFNGDDTYIGQVYTHQYGLFVVQIFPGQKVLDYICMGLKKADSDIKILCTQHKESFSWWLTTAKTFYADTANKHAVVGGRTHVNNQSAVLNIGRVMREGILKIGPLPNRKLVYMYYPHNGVQESVDAY</sequence>
<dbReference type="OrthoDB" id="6784110at2759"/>
<feature type="non-terminal residue" evidence="1">
    <location>
        <position position="1"/>
    </location>
</feature>
<name>A0A482VTZ8_ASBVE</name>
<reference evidence="1 2" key="1">
    <citation type="submission" date="2017-03" db="EMBL/GenBank/DDBJ databases">
        <title>Genome of the blue death feigning beetle - Asbolus verrucosus.</title>
        <authorList>
            <person name="Rider S.D."/>
        </authorList>
    </citation>
    <scope>NUCLEOTIDE SEQUENCE [LARGE SCALE GENOMIC DNA]</scope>
    <source>
        <strain evidence="1">Butters</strain>
        <tissue evidence="1">Head and leg muscle</tissue>
    </source>
</reference>
<dbReference type="EMBL" id="QDEB01063007">
    <property type="protein sequence ID" value="RZC36345.1"/>
    <property type="molecule type" value="Genomic_DNA"/>
</dbReference>
<organism evidence="1 2">
    <name type="scientific">Asbolus verrucosus</name>
    <name type="common">Desert ironclad beetle</name>
    <dbReference type="NCBI Taxonomy" id="1661398"/>
    <lineage>
        <taxon>Eukaryota</taxon>
        <taxon>Metazoa</taxon>
        <taxon>Ecdysozoa</taxon>
        <taxon>Arthropoda</taxon>
        <taxon>Hexapoda</taxon>
        <taxon>Insecta</taxon>
        <taxon>Pterygota</taxon>
        <taxon>Neoptera</taxon>
        <taxon>Endopterygota</taxon>
        <taxon>Coleoptera</taxon>
        <taxon>Polyphaga</taxon>
        <taxon>Cucujiformia</taxon>
        <taxon>Tenebrionidae</taxon>
        <taxon>Pimeliinae</taxon>
        <taxon>Asbolus</taxon>
    </lineage>
</organism>
<evidence type="ECO:0000313" key="2">
    <source>
        <dbReference type="Proteomes" id="UP000292052"/>
    </source>
</evidence>
<gene>
    <name evidence="1" type="ORF">BDFB_012985</name>
</gene>
<feature type="non-terminal residue" evidence="1">
    <location>
        <position position="147"/>
    </location>
</feature>
<protein>
    <submittedName>
        <fullName evidence="1">DUF3421 domain containing protein</fullName>
    </submittedName>
</protein>
<dbReference type="Proteomes" id="UP000292052">
    <property type="component" value="Unassembled WGS sequence"/>
</dbReference>
<evidence type="ECO:0000313" key="1">
    <source>
        <dbReference type="EMBL" id="RZC36345.1"/>
    </source>
</evidence>
<proteinExistence type="predicted"/>
<dbReference type="PANTHER" id="PTHR31649">
    <property type="entry name" value="AGAP009604-PA"/>
    <property type="match status" value="1"/>
</dbReference>
<accession>A0A482VTZ8</accession>
<comment type="caution">
    <text evidence="1">The sequence shown here is derived from an EMBL/GenBank/DDBJ whole genome shotgun (WGS) entry which is preliminary data.</text>
</comment>
<keyword evidence="2" id="KW-1185">Reference proteome</keyword>
<dbReference type="PANTHER" id="PTHR31649:SF10">
    <property type="entry name" value="IP19903P-RELATED"/>
    <property type="match status" value="1"/>
</dbReference>